<dbReference type="STRING" id="377629.TERTU_0842"/>
<dbReference type="Pfam" id="PF03929">
    <property type="entry name" value="PepSY_TM"/>
    <property type="match status" value="1"/>
</dbReference>
<organism evidence="2 3">
    <name type="scientific">Teredinibacter turnerae (strain ATCC 39867 / T7901)</name>
    <dbReference type="NCBI Taxonomy" id="377629"/>
    <lineage>
        <taxon>Bacteria</taxon>
        <taxon>Pseudomonadati</taxon>
        <taxon>Pseudomonadota</taxon>
        <taxon>Gammaproteobacteria</taxon>
        <taxon>Cellvibrionales</taxon>
        <taxon>Cellvibrionaceae</taxon>
        <taxon>Teredinibacter</taxon>
    </lineage>
</organism>
<dbReference type="Proteomes" id="UP000009080">
    <property type="component" value="Chromosome"/>
</dbReference>
<dbReference type="EMBL" id="CP001614">
    <property type="protein sequence ID" value="ACR12230.1"/>
    <property type="molecule type" value="Genomic_DNA"/>
</dbReference>
<accession>C5BPM3</accession>
<dbReference type="RefSeq" id="WP_015818342.1">
    <property type="nucleotide sequence ID" value="NC_012997.1"/>
</dbReference>
<keyword evidence="1" id="KW-0812">Transmembrane</keyword>
<dbReference type="KEGG" id="ttu:TERTU_0842"/>
<sequence>MVKTPSRGKLKRFCIQWHKRLGIFCALVVVLLASTGLLLNHSDQLGLPQHDISSPWILGAYHISPPSPVAFETNAAPVAQLGERLFVDGREIGRCDGPLVGGVHLTDINLIACERSLALFTGDWQLIELMTAAYGVPVPIDRLGLLGQQVVFESTGQYYLADAELNGWVPMEPREADLWSEPAAIGAVESAALMEHFASGISWERLVLDIHAGRFLGSMGPFFLDLFAVGFLLLAFSGTWLWVRGRPKVR</sequence>
<dbReference type="InterPro" id="IPR005625">
    <property type="entry name" value="PepSY-ass_TM"/>
</dbReference>
<gene>
    <name evidence="2" type="ordered locus">TERTU_0842</name>
</gene>
<evidence type="ECO:0000313" key="3">
    <source>
        <dbReference type="Proteomes" id="UP000009080"/>
    </source>
</evidence>
<feature type="transmembrane region" description="Helical" evidence="1">
    <location>
        <begin position="21"/>
        <end position="39"/>
    </location>
</feature>
<dbReference type="AlphaFoldDB" id="C5BPM3"/>
<reference evidence="2 3" key="1">
    <citation type="journal article" date="2009" name="PLoS ONE">
        <title>The complete genome of Teredinibacter turnerae T7901: an intracellular endosymbiont of marine wood-boring bivalves (shipworms).</title>
        <authorList>
            <person name="Yang J.C."/>
            <person name="Madupu R."/>
            <person name="Durkin A.S."/>
            <person name="Ekborg N.A."/>
            <person name="Pedamallu C.S."/>
            <person name="Hostetler J.B."/>
            <person name="Radune D."/>
            <person name="Toms B.S."/>
            <person name="Henrissat B."/>
            <person name="Coutinho P.M."/>
            <person name="Schwarz S."/>
            <person name="Field L."/>
            <person name="Trindade-Silva A.E."/>
            <person name="Soares C.A.G."/>
            <person name="Elshahawi S."/>
            <person name="Hanora A."/>
            <person name="Schmidt E.W."/>
            <person name="Haygood M.G."/>
            <person name="Posfai J."/>
            <person name="Benner J."/>
            <person name="Madinger C."/>
            <person name="Nove J."/>
            <person name="Anton B."/>
            <person name="Chaudhary K."/>
            <person name="Foster J."/>
            <person name="Holman A."/>
            <person name="Kumar S."/>
            <person name="Lessard P.A."/>
            <person name="Luyten Y.A."/>
            <person name="Slatko B."/>
            <person name="Wood N."/>
            <person name="Wu B."/>
            <person name="Teplitski M."/>
            <person name="Mougous J.D."/>
            <person name="Ward N."/>
            <person name="Eisen J.A."/>
            <person name="Badger J.H."/>
            <person name="Distel D.L."/>
        </authorList>
    </citation>
    <scope>NUCLEOTIDE SEQUENCE [LARGE SCALE GENOMIC DNA]</scope>
    <source>
        <strain evidence="3">ATCC 39867 / T7901</strain>
    </source>
</reference>
<dbReference type="eggNOG" id="COG3182">
    <property type="taxonomic scope" value="Bacteria"/>
</dbReference>
<evidence type="ECO:0000256" key="1">
    <source>
        <dbReference type="SAM" id="Phobius"/>
    </source>
</evidence>
<keyword evidence="3" id="KW-1185">Reference proteome</keyword>
<proteinExistence type="predicted"/>
<protein>
    <submittedName>
        <fullName evidence="2">PepSY-associated TM helix family protein</fullName>
    </submittedName>
</protein>
<feature type="transmembrane region" description="Helical" evidence="1">
    <location>
        <begin position="222"/>
        <end position="243"/>
    </location>
</feature>
<name>C5BPM3_TERTT</name>
<keyword evidence="1" id="KW-1133">Transmembrane helix</keyword>
<dbReference type="HOGENOM" id="CLU_087903_0_0_6"/>
<keyword evidence="1" id="KW-0472">Membrane</keyword>
<evidence type="ECO:0000313" key="2">
    <source>
        <dbReference type="EMBL" id="ACR12230.1"/>
    </source>
</evidence>